<feature type="domain" description="Major facilitator superfamily (MFS) profile" evidence="5">
    <location>
        <begin position="1"/>
        <end position="107"/>
    </location>
</feature>
<keyword evidence="1 4" id="KW-0812">Transmembrane</keyword>
<dbReference type="Proteomes" id="UP000019151">
    <property type="component" value="Plasmid 2"/>
</dbReference>
<accession>W0RSE2</accession>
<reference evidence="6 7" key="1">
    <citation type="journal article" date="2014" name="Genome Announc.">
        <title>Genome Sequence and Methylome of Soil Bacterium Gemmatirosa kalamazoonensis KBS708T, a Member of the Rarely Cultivated Gemmatimonadetes Phylum.</title>
        <authorList>
            <person name="Debruyn J.M."/>
            <person name="Radosevich M."/>
            <person name="Wommack K.E."/>
            <person name="Polson S.W."/>
            <person name="Hauser L.J."/>
            <person name="Fawaz M.N."/>
            <person name="Korlach J."/>
            <person name="Tsai Y.C."/>
        </authorList>
    </citation>
    <scope>NUCLEOTIDE SEQUENCE [LARGE SCALE GENOMIC DNA]</scope>
    <source>
        <strain evidence="6 7">KBS708</strain>
        <plasmid evidence="7">Plasmid 2</plasmid>
    </source>
</reference>
<dbReference type="Pfam" id="PF07690">
    <property type="entry name" value="MFS_1"/>
    <property type="match status" value="1"/>
</dbReference>
<evidence type="ECO:0000256" key="2">
    <source>
        <dbReference type="ARBA" id="ARBA00022989"/>
    </source>
</evidence>
<dbReference type="InterPro" id="IPR020846">
    <property type="entry name" value="MFS_dom"/>
</dbReference>
<feature type="transmembrane region" description="Helical" evidence="4">
    <location>
        <begin position="34"/>
        <end position="53"/>
    </location>
</feature>
<dbReference type="KEGG" id="gba:J421_5852"/>
<dbReference type="PROSITE" id="PS50850">
    <property type="entry name" value="MFS"/>
    <property type="match status" value="1"/>
</dbReference>
<keyword evidence="3 4" id="KW-0472">Membrane</keyword>
<geneLocation type="plasmid" evidence="6 7">
    <name>2</name>
</geneLocation>
<dbReference type="EMBL" id="CP007130">
    <property type="protein sequence ID" value="AHG93387.1"/>
    <property type="molecule type" value="Genomic_DNA"/>
</dbReference>
<dbReference type="Gene3D" id="1.20.1250.20">
    <property type="entry name" value="MFS general substrate transporter like domains"/>
    <property type="match status" value="1"/>
</dbReference>
<keyword evidence="6" id="KW-0614">Plasmid</keyword>
<evidence type="ECO:0000256" key="1">
    <source>
        <dbReference type="ARBA" id="ARBA00022692"/>
    </source>
</evidence>
<dbReference type="GO" id="GO:0022857">
    <property type="term" value="F:transmembrane transporter activity"/>
    <property type="evidence" value="ECO:0007669"/>
    <property type="project" value="InterPro"/>
</dbReference>
<evidence type="ECO:0000313" key="7">
    <source>
        <dbReference type="Proteomes" id="UP000019151"/>
    </source>
</evidence>
<evidence type="ECO:0000259" key="5">
    <source>
        <dbReference type="PROSITE" id="PS50850"/>
    </source>
</evidence>
<dbReference type="InterPro" id="IPR011701">
    <property type="entry name" value="MFS"/>
</dbReference>
<dbReference type="AlphaFoldDB" id="W0RSE2"/>
<dbReference type="HOGENOM" id="CLU_2206260_0_0_0"/>
<keyword evidence="2 4" id="KW-1133">Transmembrane helix</keyword>
<organism evidence="6 7">
    <name type="scientific">Gemmatirosa kalamazoonensis</name>
    <dbReference type="NCBI Taxonomy" id="861299"/>
    <lineage>
        <taxon>Bacteria</taxon>
        <taxon>Pseudomonadati</taxon>
        <taxon>Gemmatimonadota</taxon>
        <taxon>Gemmatimonadia</taxon>
        <taxon>Gemmatimonadales</taxon>
        <taxon>Gemmatimonadaceae</taxon>
        <taxon>Gemmatirosa</taxon>
    </lineage>
</organism>
<gene>
    <name evidence="6" type="ORF">J421_5852</name>
</gene>
<evidence type="ECO:0000313" key="6">
    <source>
        <dbReference type="EMBL" id="AHG93387.1"/>
    </source>
</evidence>
<name>W0RSE2_9BACT</name>
<protein>
    <recommendedName>
        <fullName evidence="5">Major facilitator superfamily (MFS) profile domain-containing protein</fullName>
    </recommendedName>
</protein>
<dbReference type="InParanoid" id="W0RSE2"/>
<proteinExistence type="predicted"/>
<feature type="transmembrane region" description="Helical" evidence="4">
    <location>
        <begin position="65"/>
        <end position="84"/>
    </location>
</feature>
<dbReference type="InterPro" id="IPR036259">
    <property type="entry name" value="MFS_trans_sf"/>
</dbReference>
<dbReference type="SUPFAM" id="SSF103473">
    <property type="entry name" value="MFS general substrate transporter"/>
    <property type="match status" value="1"/>
</dbReference>
<sequence>MPLLALASAAWTFPQVNAYPLFVEPVPRERRGVLASVFLLCMALGGAIGDPLNGRLFDWFGGYRALFLLMACYTALACVAVLRVPRGAGEADTGAPADARTVLAPAE</sequence>
<evidence type="ECO:0000256" key="4">
    <source>
        <dbReference type="SAM" id="Phobius"/>
    </source>
</evidence>
<evidence type="ECO:0000256" key="3">
    <source>
        <dbReference type="ARBA" id="ARBA00023136"/>
    </source>
</evidence>
<keyword evidence="7" id="KW-1185">Reference proteome</keyword>